<dbReference type="SUPFAM" id="SSF51905">
    <property type="entry name" value="FAD/NAD(P)-binding domain"/>
    <property type="match status" value="1"/>
</dbReference>
<accession>A0ABU0H1U9</accession>
<dbReference type="Proteomes" id="UP001241603">
    <property type="component" value="Unassembled WGS sequence"/>
</dbReference>
<sequence length="490" mass="52562">MDGDTISAKRSRIVIIGGGFSGSLFAIKLAAADPLADIVLVERNEIAGHGLAYGACQPIHLLNVPVHRMELGLAPSFTNWLTSHAPAELDAVLEEAGGELAQAFVSRAAFGAYLRERLEAATARNGGTGIRRVRGEAVGLSEQPERAVLLADGRSLPADRVILATGNLPPKAPRSRDDWFYDSPLFVGDPWAASALSSVPDDGAVLLIGTGLTMVDVALALTETGHSGPILALSRRGLLPKAHRAGGHWAPFLDEAMTATPLRAMKAVRAQAAEAEAAGIPWQRVMDAARPAVARVWSGWNERQRASFLRHARPYWDVHRHRMAPRIAAGLDALLSSGRLGVQAGRLRGFHEADGRVTVTIGRRGQFRTEQRDFARVINCTGPRSDFDTIGLPLYAALRERGHIKADALGLGIETADCAIIDRSGTGSRWLHALGPLTRPAWWEVTAVPEIAAQVARLVDELARADRGEPEDLLTRTALATEFFDLGAGI</sequence>
<dbReference type="EMBL" id="JAUSVO010000001">
    <property type="protein sequence ID" value="MDQ0436280.1"/>
    <property type="molecule type" value="Genomic_DNA"/>
</dbReference>
<comment type="caution">
    <text evidence="2">The sequence shown here is derived from an EMBL/GenBank/DDBJ whole genome shotgun (WGS) entry which is preliminary data.</text>
</comment>
<dbReference type="Gene3D" id="3.50.50.60">
    <property type="entry name" value="FAD/NAD(P)-binding domain"/>
    <property type="match status" value="1"/>
</dbReference>
<proteinExistence type="predicted"/>
<dbReference type="PRINTS" id="PR00368">
    <property type="entry name" value="FADPNR"/>
</dbReference>
<name>A0ABU0H1U9_9HYPH</name>
<feature type="domain" description="FAD-dependent urate hydroxylase HpyO/Asp monooxygenase CreE-like FAD/NAD(P)-binding" evidence="1">
    <location>
        <begin position="14"/>
        <end position="167"/>
    </location>
</feature>
<protein>
    <submittedName>
        <fullName evidence="2">NAD(P)/FAD-binding protein YdhS</fullName>
    </submittedName>
</protein>
<evidence type="ECO:0000259" key="1">
    <source>
        <dbReference type="Pfam" id="PF13454"/>
    </source>
</evidence>
<reference evidence="2 3" key="1">
    <citation type="submission" date="2023-07" db="EMBL/GenBank/DDBJ databases">
        <title>Genomic Encyclopedia of Type Strains, Phase IV (KMG-IV): sequencing the most valuable type-strain genomes for metagenomic binning, comparative biology and taxonomic classification.</title>
        <authorList>
            <person name="Goeker M."/>
        </authorList>
    </citation>
    <scope>NUCLEOTIDE SEQUENCE [LARGE SCALE GENOMIC DNA]</scope>
    <source>
        <strain evidence="2 3">B6-8</strain>
    </source>
</reference>
<dbReference type="Pfam" id="PF13454">
    <property type="entry name" value="NAD_binding_9"/>
    <property type="match status" value="1"/>
</dbReference>
<dbReference type="PANTHER" id="PTHR40254:SF1">
    <property type="entry name" value="BLR0577 PROTEIN"/>
    <property type="match status" value="1"/>
</dbReference>
<dbReference type="PANTHER" id="PTHR40254">
    <property type="entry name" value="BLR0577 PROTEIN"/>
    <property type="match status" value="1"/>
</dbReference>
<keyword evidence="3" id="KW-1185">Reference proteome</keyword>
<dbReference type="InterPro" id="IPR052189">
    <property type="entry name" value="L-asp_N-monooxygenase_NS-form"/>
</dbReference>
<organism evidence="2 3">
    <name type="scientific">Kaistia dalseonensis</name>
    <dbReference type="NCBI Taxonomy" id="410840"/>
    <lineage>
        <taxon>Bacteria</taxon>
        <taxon>Pseudomonadati</taxon>
        <taxon>Pseudomonadota</taxon>
        <taxon>Alphaproteobacteria</taxon>
        <taxon>Hyphomicrobiales</taxon>
        <taxon>Kaistiaceae</taxon>
        <taxon>Kaistia</taxon>
    </lineage>
</organism>
<dbReference type="RefSeq" id="WP_266347205.1">
    <property type="nucleotide sequence ID" value="NZ_JAPKNG010000001.1"/>
</dbReference>
<gene>
    <name evidence="2" type="ORF">QO014_000650</name>
</gene>
<dbReference type="InterPro" id="IPR036188">
    <property type="entry name" value="FAD/NAD-bd_sf"/>
</dbReference>
<dbReference type="InterPro" id="IPR038732">
    <property type="entry name" value="HpyO/CreE_NAD-binding"/>
</dbReference>
<evidence type="ECO:0000313" key="2">
    <source>
        <dbReference type="EMBL" id="MDQ0436280.1"/>
    </source>
</evidence>
<evidence type="ECO:0000313" key="3">
    <source>
        <dbReference type="Proteomes" id="UP001241603"/>
    </source>
</evidence>